<evidence type="ECO:0008006" key="3">
    <source>
        <dbReference type="Google" id="ProtNLM"/>
    </source>
</evidence>
<gene>
    <name evidence="2" type="ORF">METZ01_LOCUS301054</name>
</gene>
<feature type="compositionally biased region" description="Basic and acidic residues" evidence="1">
    <location>
        <begin position="91"/>
        <end position="101"/>
    </location>
</feature>
<evidence type="ECO:0000256" key="1">
    <source>
        <dbReference type="SAM" id="MobiDB-lite"/>
    </source>
</evidence>
<evidence type="ECO:0000313" key="2">
    <source>
        <dbReference type="EMBL" id="SVC48200.1"/>
    </source>
</evidence>
<protein>
    <recommendedName>
        <fullName evidence="3">Lipoprotein</fullName>
    </recommendedName>
</protein>
<proteinExistence type="predicted"/>
<sequence length="101" mass="12071">MNGNVGKLEKGKTMQKLIVIMLSVGLLGGCTVKPEFLREQQLQEQAQKEVRQRQDDWNWKNRQRLQKEKREFLERADKKQKEMNKKRRKFAEKENGQIEGK</sequence>
<organism evidence="2">
    <name type="scientific">marine metagenome</name>
    <dbReference type="NCBI Taxonomy" id="408172"/>
    <lineage>
        <taxon>unclassified sequences</taxon>
        <taxon>metagenomes</taxon>
        <taxon>ecological metagenomes</taxon>
    </lineage>
</organism>
<feature type="region of interest" description="Disordered" evidence="1">
    <location>
        <begin position="70"/>
        <end position="101"/>
    </location>
</feature>
<name>A0A382MHT1_9ZZZZ</name>
<dbReference type="PROSITE" id="PS51257">
    <property type="entry name" value="PROKAR_LIPOPROTEIN"/>
    <property type="match status" value="1"/>
</dbReference>
<feature type="compositionally biased region" description="Basic and acidic residues" evidence="1">
    <location>
        <begin position="70"/>
        <end position="83"/>
    </location>
</feature>
<accession>A0A382MHT1</accession>
<dbReference type="AlphaFoldDB" id="A0A382MHT1"/>
<reference evidence="2" key="1">
    <citation type="submission" date="2018-05" db="EMBL/GenBank/DDBJ databases">
        <authorList>
            <person name="Lanie J.A."/>
            <person name="Ng W.-L."/>
            <person name="Kazmierczak K.M."/>
            <person name="Andrzejewski T.M."/>
            <person name="Davidsen T.M."/>
            <person name="Wayne K.J."/>
            <person name="Tettelin H."/>
            <person name="Glass J.I."/>
            <person name="Rusch D."/>
            <person name="Podicherti R."/>
            <person name="Tsui H.-C.T."/>
            <person name="Winkler M.E."/>
        </authorList>
    </citation>
    <scope>NUCLEOTIDE SEQUENCE</scope>
</reference>
<dbReference type="EMBL" id="UINC01093626">
    <property type="protein sequence ID" value="SVC48200.1"/>
    <property type="molecule type" value="Genomic_DNA"/>
</dbReference>